<keyword evidence="4" id="KW-1185">Reference proteome</keyword>
<reference evidence="3" key="1">
    <citation type="submission" date="2020-11" db="EMBL/GenBank/DDBJ databases">
        <title>Chlorella ohadii genome sequencing and assembly.</title>
        <authorList>
            <person name="Murik O."/>
            <person name="Treves H."/>
            <person name="Kedem I."/>
            <person name="Shotland Y."/>
            <person name="Kaplan A."/>
        </authorList>
    </citation>
    <scope>NUCLEOTIDE SEQUENCE</scope>
    <source>
        <strain evidence="3">1</strain>
    </source>
</reference>
<dbReference type="AlphaFoldDB" id="A0AAD5DY81"/>
<evidence type="ECO:0000313" key="4">
    <source>
        <dbReference type="Proteomes" id="UP001205105"/>
    </source>
</evidence>
<comment type="caution">
    <text evidence="3">The sequence shown here is derived from an EMBL/GenBank/DDBJ whole genome shotgun (WGS) entry which is preliminary data.</text>
</comment>
<sequence length="819" mass="84538">MCCTVTAQQRRGLGRQQLPDRFRLARPAATGAPVEVFIHRTIEFGSWLLNAKEELDPGAVVAMGVPLSVSLLAPLWVVNATPLAVDAVIVPLDAPPPQAQQGGKAGGLVPRRRTSEGFRPDALRVVPTDDRDPMQRGEYRGRRFLAPGSLELLSYPLPSYLLTSASQQQLAAGAPASSAAAAEAAQRQRQQQRQQYGIRLRVAGSGWTPPLALDPGELAAGAAAAGGGTGQGQAPQAEGLASGRGPVLIRAHASRDGAVHEVVMRLEVTEYGTSQMLRLEPHIVVSNRTPVPLQLLQTRLALASPPPLVTTASARGQQPRPQGAVVAEGGHSFSNVASSGFFTSPLWTGGPPLVRPSRSAASAPALLGAAAGRPPVGAAASARWERASSAIPSGASPLVQLSAASFRQQQQQGGLLDLPAGVGAVPLPLGANLPNHTLSFRCMPPAAGAAAAAPDQQPLWSRPVTIRNGVETQLHVVVPVAPPEESEAAGQQGGGSGDAAHLTTAAAAASPAGARGGACAGVAILRLSVHRRGPGGMHVVLESVQADPPYLLENRSPFPLRYRQAYVRGAPLHTLEPFSAAGYVWEYSMYDTPQELELREGQAQGVAYALDAPDEQSGEPAAAAAARAPPLPLSVAPHQCSVRVSYWEQVIQGPEGVAPIGGDGSGGVLGRGGIDRVLAIAPGHEPLLSAGATLAGPTRSADLTLAFELPGLEVSLVDHKARELLLLSAAELKASLVLGSNPASAYKSVRLSVQRLQLDDMLPGTPFPVVLAPALPQQQQATAGGAGAQPLLALTWTSVAGGARGRSYLPLILVRMSAG</sequence>
<accession>A0AAD5DY81</accession>
<dbReference type="EMBL" id="JADXDR010000020">
    <property type="protein sequence ID" value="KAI7845246.1"/>
    <property type="molecule type" value="Genomic_DNA"/>
</dbReference>
<gene>
    <name evidence="3" type="ORF">COHA_001288</name>
</gene>
<evidence type="ECO:0000256" key="2">
    <source>
        <dbReference type="SAM" id="MobiDB-lite"/>
    </source>
</evidence>
<dbReference type="GO" id="GO:0006623">
    <property type="term" value="P:protein targeting to vacuole"/>
    <property type="evidence" value="ECO:0007669"/>
    <property type="project" value="TreeGrafter"/>
</dbReference>
<evidence type="ECO:0000313" key="3">
    <source>
        <dbReference type="EMBL" id="KAI7845246.1"/>
    </source>
</evidence>
<dbReference type="InterPro" id="IPR026847">
    <property type="entry name" value="VPS13"/>
</dbReference>
<protein>
    <submittedName>
        <fullName evidence="3">Uncharacterized protein</fullName>
    </submittedName>
</protein>
<name>A0AAD5DY81_9CHLO</name>
<comment type="similarity">
    <text evidence="1">Belongs to the VPS13 family.</text>
</comment>
<feature type="compositionally biased region" description="Basic and acidic residues" evidence="2">
    <location>
        <begin position="113"/>
        <end position="136"/>
    </location>
</feature>
<dbReference type="PANTHER" id="PTHR16166:SF93">
    <property type="entry name" value="INTERMEMBRANE LIPID TRANSFER PROTEIN VPS13"/>
    <property type="match status" value="1"/>
</dbReference>
<dbReference type="Proteomes" id="UP001205105">
    <property type="component" value="Unassembled WGS sequence"/>
</dbReference>
<evidence type="ECO:0000256" key="1">
    <source>
        <dbReference type="ARBA" id="ARBA00006545"/>
    </source>
</evidence>
<feature type="region of interest" description="Disordered" evidence="2">
    <location>
        <begin position="222"/>
        <end position="241"/>
    </location>
</feature>
<dbReference type="GO" id="GO:0045053">
    <property type="term" value="P:protein retention in Golgi apparatus"/>
    <property type="evidence" value="ECO:0007669"/>
    <property type="project" value="TreeGrafter"/>
</dbReference>
<proteinExistence type="inferred from homology"/>
<feature type="region of interest" description="Disordered" evidence="2">
    <location>
        <begin position="95"/>
        <end position="136"/>
    </location>
</feature>
<organism evidence="3 4">
    <name type="scientific">Chlorella ohadii</name>
    <dbReference type="NCBI Taxonomy" id="2649997"/>
    <lineage>
        <taxon>Eukaryota</taxon>
        <taxon>Viridiplantae</taxon>
        <taxon>Chlorophyta</taxon>
        <taxon>core chlorophytes</taxon>
        <taxon>Trebouxiophyceae</taxon>
        <taxon>Chlorellales</taxon>
        <taxon>Chlorellaceae</taxon>
        <taxon>Chlorella clade</taxon>
        <taxon>Chlorella</taxon>
    </lineage>
</organism>
<dbReference type="PANTHER" id="PTHR16166">
    <property type="entry name" value="VACUOLAR PROTEIN SORTING-ASSOCIATED PROTEIN VPS13"/>
    <property type="match status" value="1"/>
</dbReference>